<dbReference type="Pfam" id="PF00072">
    <property type="entry name" value="Response_reg"/>
    <property type="match status" value="1"/>
</dbReference>
<evidence type="ECO:0000256" key="5">
    <source>
        <dbReference type="ARBA" id="ARBA00022741"/>
    </source>
</evidence>
<dbReference type="Gene3D" id="3.40.50.2300">
    <property type="match status" value="1"/>
</dbReference>
<dbReference type="PROSITE" id="PS50109">
    <property type="entry name" value="HIS_KIN"/>
    <property type="match status" value="1"/>
</dbReference>
<dbReference type="InterPro" id="IPR004358">
    <property type="entry name" value="Sig_transdc_His_kin-like_C"/>
</dbReference>
<dbReference type="GO" id="GO:0004673">
    <property type="term" value="F:protein histidine kinase activity"/>
    <property type="evidence" value="ECO:0007669"/>
    <property type="project" value="UniProtKB-EC"/>
</dbReference>
<keyword evidence="13" id="KW-1185">Reference proteome</keyword>
<organism evidence="12 13">
    <name type="scientific">Alkalisalibacterium limincola</name>
    <dbReference type="NCBI Taxonomy" id="2699169"/>
    <lineage>
        <taxon>Bacteria</taxon>
        <taxon>Pseudomonadati</taxon>
        <taxon>Pseudomonadota</taxon>
        <taxon>Gammaproteobacteria</taxon>
        <taxon>Lysobacterales</taxon>
        <taxon>Lysobacteraceae</taxon>
        <taxon>Alkalisalibacterium</taxon>
    </lineage>
</organism>
<dbReference type="OrthoDB" id="9770473at2"/>
<reference evidence="12 13" key="1">
    <citation type="submission" date="2019-08" db="EMBL/GenBank/DDBJ databases">
        <authorList>
            <person name="Karlyshev A.V."/>
        </authorList>
    </citation>
    <scope>NUCLEOTIDE SEQUENCE [LARGE SCALE GENOMIC DNA]</scope>
    <source>
        <strain evidence="12 13">Alg18-2.2</strain>
    </source>
</reference>
<comment type="caution">
    <text evidence="12">The sequence shown here is derived from an EMBL/GenBank/DDBJ whole genome shotgun (WGS) entry which is preliminary data.</text>
</comment>
<dbReference type="Proteomes" id="UP000321248">
    <property type="component" value="Unassembled WGS sequence"/>
</dbReference>
<evidence type="ECO:0000259" key="10">
    <source>
        <dbReference type="PROSITE" id="PS50109"/>
    </source>
</evidence>
<evidence type="ECO:0000256" key="8">
    <source>
        <dbReference type="ARBA" id="ARBA00023012"/>
    </source>
</evidence>
<dbReference type="AlphaFoldDB" id="A0A5C8KQF6"/>
<dbReference type="EMBL" id="VRTS01000004">
    <property type="protein sequence ID" value="TXK62673.1"/>
    <property type="molecule type" value="Genomic_DNA"/>
</dbReference>
<dbReference type="PROSITE" id="PS50110">
    <property type="entry name" value="RESPONSE_REGULATORY"/>
    <property type="match status" value="1"/>
</dbReference>
<dbReference type="InterPro" id="IPR005467">
    <property type="entry name" value="His_kinase_dom"/>
</dbReference>
<dbReference type="GO" id="GO:0000160">
    <property type="term" value="P:phosphorelay signal transduction system"/>
    <property type="evidence" value="ECO:0007669"/>
    <property type="project" value="UniProtKB-KW"/>
</dbReference>
<feature type="domain" description="Response regulatory" evidence="11">
    <location>
        <begin position="176"/>
        <end position="291"/>
    </location>
</feature>
<protein>
    <recommendedName>
        <fullName evidence="2">histidine kinase</fullName>
        <ecNumber evidence="2">2.7.13.3</ecNumber>
    </recommendedName>
</protein>
<dbReference type="SUPFAM" id="SSF55874">
    <property type="entry name" value="ATPase domain of HSP90 chaperone/DNA topoisomerase II/histidine kinase"/>
    <property type="match status" value="1"/>
</dbReference>
<sequence length="295" mass="31341">MVGSMLSFARGDGSPDEEIEVDSLLDAVRMMMQGSLPRKVELKLDGKGKGLKLRANRTEIQQCLLNLALNGAQAMPEGGTLRVLAREGANGAVVLAVSDTGVGMDKDTRERLFTPFFTTKSDGTGLGLHSCRRIIESHGGWIELESSPGQGTTFELHLPSAQQLDDDPVSSGQGQRLLIVDEDPSRAHRLARRLERHDYRVTVAGDGASALQHIESAGLPDAVVIDSGLSLLTTVQTLGELERRHGRGPVLVLTGQGAGTGPGDYPDGLNLHFVERNGSSQGVLRVLAKALAPAS</sequence>
<evidence type="ECO:0000256" key="6">
    <source>
        <dbReference type="ARBA" id="ARBA00022777"/>
    </source>
</evidence>
<dbReference type="InterPro" id="IPR001789">
    <property type="entry name" value="Sig_transdc_resp-reg_receiver"/>
</dbReference>
<keyword evidence="3 9" id="KW-0597">Phosphoprotein</keyword>
<dbReference type="GO" id="GO:0005524">
    <property type="term" value="F:ATP binding"/>
    <property type="evidence" value="ECO:0007669"/>
    <property type="project" value="UniProtKB-KW"/>
</dbReference>
<accession>A0A5C8KQF6</accession>
<feature type="modified residue" description="4-aspartylphosphate" evidence="9">
    <location>
        <position position="226"/>
    </location>
</feature>
<evidence type="ECO:0000313" key="13">
    <source>
        <dbReference type="Proteomes" id="UP000321248"/>
    </source>
</evidence>
<name>A0A5C8KQF6_9GAMM</name>
<evidence type="ECO:0000256" key="4">
    <source>
        <dbReference type="ARBA" id="ARBA00022679"/>
    </source>
</evidence>
<dbReference type="InterPro" id="IPR003594">
    <property type="entry name" value="HATPase_dom"/>
</dbReference>
<dbReference type="SUPFAM" id="SSF52172">
    <property type="entry name" value="CheY-like"/>
    <property type="match status" value="1"/>
</dbReference>
<dbReference type="Pfam" id="PF02518">
    <property type="entry name" value="HATPase_c"/>
    <property type="match status" value="1"/>
</dbReference>
<dbReference type="Gene3D" id="3.30.565.10">
    <property type="entry name" value="Histidine kinase-like ATPase, C-terminal domain"/>
    <property type="match status" value="1"/>
</dbReference>
<keyword evidence="5" id="KW-0547">Nucleotide-binding</keyword>
<keyword evidence="4" id="KW-0808">Transferase</keyword>
<evidence type="ECO:0000259" key="11">
    <source>
        <dbReference type="PROSITE" id="PS50110"/>
    </source>
</evidence>
<feature type="domain" description="Histidine kinase" evidence="10">
    <location>
        <begin position="1"/>
        <end position="162"/>
    </location>
</feature>
<keyword evidence="8" id="KW-0902">Two-component regulatory system</keyword>
<evidence type="ECO:0000256" key="2">
    <source>
        <dbReference type="ARBA" id="ARBA00012438"/>
    </source>
</evidence>
<dbReference type="PANTHER" id="PTHR43065:SF10">
    <property type="entry name" value="PEROXIDE STRESS-ACTIVATED HISTIDINE KINASE MAK3"/>
    <property type="match status" value="1"/>
</dbReference>
<dbReference type="InterPro" id="IPR036890">
    <property type="entry name" value="HATPase_C_sf"/>
</dbReference>
<comment type="catalytic activity">
    <reaction evidence="1">
        <text>ATP + protein L-histidine = ADP + protein N-phospho-L-histidine.</text>
        <dbReference type="EC" id="2.7.13.3"/>
    </reaction>
</comment>
<gene>
    <name evidence="12" type="ORF">FU658_08010</name>
</gene>
<dbReference type="EC" id="2.7.13.3" evidence="2"/>
<evidence type="ECO:0000256" key="3">
    <source>
        <dbReference type="ARBA" id="ARBA00022553"/>
    </source>
</evidence>
<evidence type="ECO:0000256" key="7">
    <source>
        <dbReference type="ARBA" id="ARBA00022840"/>
    </source>
</evidence>
<dbReference type="InterPro" id="IPR011006">
    <property type="entry name" value="CheY-like_superfamily"/>
</dbReference>
<dbReference type="PRINTS" id="PR00344">
    <property type="entry name" value="BCTRLSENSOR"/>
</dbReference>
<keyword evidence="7" id="KW-0067">ATP-binding</keyword>
<keyword evidence="6" id="KW-0418">Kinase</keyword>
<evidence type="ECO:0000256" key="9">
    <source>
        <dbReference type="PROSITE-ProRule" id="PRU00169"/>
    </source>
</evidence>
<proteinExistence type="predicted"/>
<dbReference type="SMART" id="SM00387">
    <property type="entry name" value="HATPase_c"/>
    <property type="match status" value="1"/>
</dbReference>
<dbReference type="PANTHER" id="PTHR43065">
    <property type="entry name" value="SENSOR HISTIDINE KINASE"/>
    <property type="match status" value="1"/>
</dbReference>
<evidence type="ECO:0000256" key="1">
    <source>
        <dbReference type="ARBA" id="ARBA00000085"/>
    </source>
</evidence>
<evidence type="ECO:0000313" key="12">
    <source>
        <dbReference type="EMBL" id="TXK62673.1"/>
    </source>
</evidence>